<dbReference type="EMBL" id="BJZQ01000001">
    <property type="protein sequence ID" value="GEO87728.1"/>
    <property type="molecule type" value="Genomic_DNA"/>
</dbReference>
<dbReference type="RefSeq" id="WP_146825092.1">
    <property type="nucleotide sequence ID" value="NZ_BAAAYQ010000001.1"/>
</dbReference>
<proteinExistence type="predicted"/>
<evidence type="ECO:0000256" key="1">
    <source>
        <dbReference type="SAM" id="MobiDB-lite"/>
    </source>
</evidence>
<dbReference type="OrthoDB" id="3214648at2"/>
<sequence length="64" mass="7216">MTWSWQYENSTGEAVGTSEAFDQRAEAETWIGTSFEDLLEDGVEQVRLLEDGAEVYGPMSLRPE</sequence>
<reference evidence="2 3" key="1">
    <citation type="submission" date="2019-07" db="EMBL/GenBank/DDBJ databases">
        <title>Whole genome shotgun sequence of Aeromicrobium flavum NBRC 107625.</title>
        <authorList>
            <person name="Hosoyama A."/>
            <person name="Uohara A."/>
            <person name="Ohji S."/>
            <person name="Ichikawa N."/>
        </authorList>
    </citation>
    <scope>NUCLEOTIDE SEQUENCE [LARGE SCALE GENOMIC DNA]</scope>
    <source>
        <strain evidence="2 3">NBRC 107625</strain>
    </source>
</reference>
<accession>A0A512HQJ6</accession>
<comment type="caution">
    <text evidence="2">The sequence shown here is derived from an EMBL/GenBank/DDBJ whole genome shotgun (WGS) entry which is preliminary data.</text>
</comment>
<feature type="compositionally biased region" description="Polar residues" evidence="1">
    <location>
        <begin position="1"/>
        <end position="12"/>
    </location>
</feature>
<protein>
    <submittedName>
        <fullName evidence="2">Uncharacterized protein</fullName>
    </submittedName>
</protein>
<organism evidence="2 3">
    <name type="scientific">Aeromicrobium flavum</name>
    <dbReference type="NCBI Taxonomy" id="416568"/>
    <lineage>
        <taxon>Bacteria</taxon>
        <taxon>Bacillati</taxon>
        <taxon>Actinomycetota</taxon>
        <taxon>Actinomycetes</taxon>
        <taxon>Propionibacteriales</taxon>
        <taxon>Nocardioidaceae</taxon>
        <taxon>Aeromicrobium</taxon>
    </lineage>
</organism>
<keyword evidence="3" id="KW-1185">Reference proteome</keyword>
<evidence type="ECO:0000313" key="3">
    <source>
        <dbReference type="Proteomes" id="UP000321769"/>
    </source>
</evidence>
<dbReference type="AlphaFoldDB" id="A0A512HQJ6"/>
<dbReference type="Proteomes" id="UP000321769">
    <property type="component" value="Unassembled WGS sequence"/>
</dbReference>
<gene>
    <name evidence="2" type="ORF">AFL01nite_00550</name>
</gene>
<name>A0A512HQJ6_9ACTN</name>
<evidence type="ECO:0000313" key="2">
    <source>
        <dbReference type="EMBL" id="GEO87728.1"/>
    </source>
</evidence>
<feature type="region of interest" description="Disordered" evidence="1">
    <location>
        <begin position="1"/>
        <end position="20"/>
    </location>
</feature>